<dbReference type="SUPFAM" id="SSF90229">
    <property type="entry name" value="CCCH zinc finger"/>
    <property type="match status" value="1"/>
</dbReference>
<accession>A0A6B0RI05</accession>
<keyword evidence="21" id="KW-0722">Serine protease inhibitor</keyword>
<dbReference type="InterPro" id="IPR000571">
    <property type="entry name" value="Znf_CCCH"/>
</dbReference>
<dbReference type="FunFam" id="4.10.1000.10:FF:000004">
    <property type="entry name" value="roquin-1 isoform X2"/>
    <property type="match status" value="1"/>
</dbReference>
<evidence type="ECO:0000256" key="18">
    <source>
        <dbReference type="ARBA" id="ARBA00022771"/>
    </source>
</evidence>
<evidence type="ECO:0000256" key="2">
    <source>
        <dbReference type="ARBA" id="ARBA00004201"/>
    </source>
</evidence>
<dbReference type="GO" id="GO:0003729">
    <property type="term" value="F:mRNA binding"/>
    <property type="evidence" value="ECO:0007669"/>
    <property type="project" value="TreeGrafter"/>
</dbReference>
<dbReference type="Pfam" id="PF21206">
    <property type="entry name" value="Roquin_1_2-like_ROQ"/>
    <property type="match status" value="1"/>
</dbReference>
<evidence type="ECO:0000256" key="25">
    <source>
        <dbReference type="ARBA" id="ARBA00025088"/>
    </source>
</evidence>
<evidence type="ECO:0000256" key="3">
    <source>
        <dbReference type="ARBA" id="ARBA00004239"/>
    </source>
</evidence>
<dbReference type="FunFam" id="3.30.497.10:FF:000008">
    <property type="entry name" value="antithrombin-III isoform X1"/>
    <property type="match status" value="1"/>
</dbReference>
<dbReference type="InterPro" id="IPR017907">
    <property type="entry name" value="Znf_RING_CS"/>
</dbReference>
<evidence type="ECO:0000256" key="24">
    <source>
        <dbReference type="ARBA" id="ARBA00023180"/>
    </source>
</evidence>
<keyword evidence="14" id="KW-0646">Protease inhibitor</keyword>
<dbReference type="InterPro" id="IPR048575">
    <property type="entry name" value="Roquin_1_2-like_ROQ"/>
</dbReference>
<evidence type="ECO:0000313" key="32">
    <source>
        <dbReference type="EMBL" id="MXQ87666.1"/>
    </source>
</evidence>
<dbReference type="GO" id="GO:0030193">
    <property type="term" value="P:regulation of blood coagulation"/>
    <property type="evidence" value="ECO:0007669"/>
    <property type="project" value="InterPro"/>
</dbReference>
<keyword evidence="17" id="KW-0732">Signal</keyword>
<dbReference type="CDD" id="cd16781">
    <property type="entry name" value="mRING-HC-C3HC3D_Roquin1"/>
    <property type="match status" value="1"/>
</dbReference>
<comment type="function">
    <text evidence="25">Most important serine protease inhibitor in plasma that regulates the blood coagulation cascade. AT-III inhibits thrombin, matriptase-3/TMPRSS7, as well as factors IXa, Xa and XIa. Its inhibitory activity is greatly enhanced in the presence of heparin.</text>
</comment>
<dbReference type="PANTHER" id="PTHR13139">
    <property type="entry name" value="RING FINGER AND CCCH-TYPE ZINC FINGER DOMAIN-CONTAINING PROTEIN"/>
    <property type="match status" value="1"/>
</dbReference>
<comment type="catalytic activity">
    <reaction evidence="1">
        <text>S-ubiquitinyl-[E2 ubiquitin-conjugating enzyme]-L-cysteine + [acceptor protein]-L-lysine = [E2 ubiquitin-conjugating enzyme]-L-cysteine + N(6)-ubiquitinyl-[acceptor protein]-L-lysine.</text>
        <dbReference type="EC" id="2.3.2.27"/>
    </reaction>
</comment>
<dbReference type="GO" id="GO:0000288">
    <property type="term" value="P:nuclear-transcribed mRNA catabolic process, deadenylation-dependent decay"/>
    <property type="evidence" value="ECO:0007669"/>
    <property type="project" value="TreeGrafter"/>
</dbReference>
<keyword evidence="22" id="KW-0094">Blood coagulation</keyword>
<feature type="zinc finger region" description="C3H1-type" evidence="27">
    <location>
        <begin position="413"/>
        <end position="441"/>
    </location>
</feature>
<proteinExistence type="inferred from homology"/>
<dbReference type="SUPFAM" id="SSF56574">
    <property type="entry name" value="Serpins"/>
    <property type="match status" value="1"/>
</dbReference>
<dbReference type="PROSITE" id="PS50089">
    <property type="entry name" value="ZF_RING_2"/>
    <property type="match status" value="1"/>
</dbReference>
<evidence type="ECO:0000256" key="13">
    <source>
        <dbReference type="ARBA" id="ARBA00022679"/>
    </source>
</evidence>
<dbReference type="Gene3D" id="2.30.39.10">
    <property type="entry name" value="Alpha-1-antitrypsin, domain 1"/>
    <property type="match status" value="1"/>
</dbReference>
<evidence type="ECO:0000256" key="5">
    <source>
        <dbReference type="ARBA" id="ARBA00009500"/>
    </source>
</evidence>
<reference evidence="32" key="1">
    <citation type="submission" date="2019-10" db="EMBL/GenBank/DDBJ databases">
        <title>The sequence and de novo assembly of the wild yak genome.</title>
        <authorList>
            <person name="Liu Y."/>
        </authorList>
    </citation>
    <scope>NUCLEOTIDE SEQUENCE [LARGE SCALE GENOMIC DNA]</scope>
    <source>
        <strain evidence="32">WY2019</strain>
    </source>
</reference>
<dbReference type="InterPro" id="IPR023795">
    <property type="entry name" value="Serpin_CS"/>
</dbReference>
<evidence type="ECO:0000256" key="22">
    <source>
        <dbReference type="ARBA" id="ARBA00023084"/>
    </source>
</evidence>
<feature type="region of interest" description="Disordered" evidence="29">
    <location>
        <begin position="508"/>
        <end position="566"/>
    </location>
</feature>
<dbReference type="GO" id="GO:0061630">
    <property type="term" value="F:ubiquitin protein ligase activity"/>
    <property type="evidence" value="ECO:0007669"/>
    <property type="project" value="UniProtKB-EC"/>
</dbReference>
<dbReference type="GO" id="GO:0000209">
    <property type="term" value="P:protein polyubiquitination"/>
    <property type="evidence" value="ECO:0007669"/>
    <property type="project" value="TreeGrafter"/>
</dbReference>
<evidence type="ECO:0000256" key="28">
    <source>
        <dbReference type="RuleBase" id="RU000411"/>
    </source>
</evidence>
<evidence type="ECO:0000256" key="20">
    <source>
        <dbReference type="ARBA" id="ARBA00022884"/>
    </source>
</evidence>
<evidence type="ECO:0000256" key="4">
    <source>
        <dbReference type="ARBA" id="ARBA00004906"/>
    </source>
</evidence>
<keyword evidence="13" id="KW-0808">Transferase</keyword>
<dbReference type="InterPro" id="IPR023796">
    <property type="entry name" value="Serpin_dom"/>
</dbReference>
<organism evidence="32 33">
    <name type="scientific">Bos mutus</name>
    <name type="common">wild yak</name>
    <dbReference type="NCBI Taxonomy" id="72004"/>
    <lineage>
        <taxon>Eukaryota</taxon>
        <taxon>Metazoa</taxon>
        <taxon>Chordata</taxon>
        <taxon>Craniata</taxon>
        <taxon>Vertebrata</taxon>
        <taxon>Euteleostomi</taxon>
        <taxon>Mammalia</taxon>
        <taxon>Eutheria</taxon>
        <taxon>Laurasiatheria</taxon>
        <taxon>Artiodactyla</taxon>
        <taxon>Ruminantia</taxon>
        <taxon>Pecora</taxon>
        <taxon>Bovidae</taxon>
        <taxon>Bovinae</taxon>
        <taxon>Bos</taxon>
    </lineage>
</organism>
<keyword evidence="24" id="KW-0325">Glycoprotein</keyword>
<evidence type="ECO:0000256" key="26">
    <source>
        <dbReference type="ARBA" id="ARBA00033153"/>
    </source>
</evidence>
<evidence type="ECO:0000256" key="16">
    <source>
        <dbReference type="ARBA" id="ARBA00022723"/>
    </source>
</evidence>
<dbReference type="Pfam" id="PF00079">
    <property type="entry name" value="Serpin"/>
    <property type="match status" value="1"/>
</dbReference>
<evidence type="ECO:0000256" key="19">
    <source>
        <dbReference type="ARBA" id="ARBA00022833"/>
    </source>
</evidence>
<dbReference type="Proteomes" id="UP000322234">
    <property type="component" value="Unassembled WGS sequence"/>
</dbReference>
<evidence type="ECO:0000256" key="7">
    <source>
        <dbReference type="ARBA" id="ARBA00012483"/>
    </source>
</evidence>
<gene>
    <name evidence="32" type="ORF">E5288_WYG017687</name>
</gene>
<dbReference type="SUPFAM" id="SSF57850">
    <property type="entry name" value="RING/U-box"/>
    <property type="match status" value="1"/>
</dbReference>
<dbReference type="InterPro" id="IPR042185">
    <property type="entry name" value="Serpin_sf_2"/>
</dbReference>
<evidence type="ECO:0000259" key="30">
    <source>
        <dbReference type="PROSITE" id="PS50089"/>
    </source>
</evidence>
<keyword evidence="23" id="KW-1015">Disulfide bond</keyword>
<comment type="subcellular location">
    <subcellularLocation>
        <location evidence="2">Cytoplasm</location>
        <location evidence="2">P-body</location>
    </subcellularLocation>
    <subcellularLocation>
        <location evidence="3">Secreted</location>
        <location evidence="3">Extracellular space</location>
    </subcellularLocation>
</comment>
<keyword evidence="16 27" id="KW-0479">Metal-binding</keyword>
<feature type="domain" description="RING-type" evidence="30">
    <location>
        <begin position="14"/>
        <end position="54"/>
    </location>
</feature>
<feature type="compositionally biased region" description="Pro residues" evidence="29">
    <location>
        <begin position="553"/>
        <end position="566"/>
    </location>
</feature>
<feature type="domain" description="C3H1-type" evidence="31">
    <location>
        <begin position="413"/>
        <end position="441"/>
    </location>
</feature>
<keyword evidence="33" id="KW-1185">Reference proteome</keyword>
<dbReference type="GO" id="GO:0007596">
    <property type="term" value="P:blood coagulation"/>
    <property type="evidence" value="ECO:0007669"/>
    <property type="project" value="UniProtKB-KW"/>
</dbReference>
<name>A0A6B0RI05_9CETA</name>
<dbReference type="SMART" id="SM00356">
    <property type="entry name" value="ZnF_C3H1"/>
    <property type="match status" value="1"/>
</dbReference>
<dbReference type="SMART" id="SM00184">
    <property type="entry name" value="RING"/>
    <property type="match status" value="1"/>
</dbReference>
<dbReference type="InterPro" id="IPR027370">
    <property type="entry name" value="Znf-RING_euk"/>
</dbReference>
<evidence type="ECO:0000313" key="33">
    <source>
        <dbReference type="Proteomes" id="UP000322234"/>
    </source>
</evidence>
<evidence type="ECO:0000256" key="10">
    <source>
        <dbReference type="ARBA" id="ARBA00022525"/>
    </source>
</evidence>
<protein>
    <recommendedName>
        <fullName evidence="8">Antithrombin-III</fullName>
        <ecNumber evidence="7">2.3.2.27</ecNumber>
    </recommendedName>
    <alternativeName>
        <fullName evidence="26">Serpin C1</fullName>
    </alternativeName>
</protein>
<dbReference type="GO" id="GO:0008270">
    <property type="term" value="F:zinc ion binding"/>
    <property type="evidence" value="ECO:0007669"/>
    <property type="project" value="UniProtKB-KW"/>
</dbReference>
<evidence type="ECO:0000256" key="6">
    <source>
        <dbReference type="ARBA" id="ARBA00011096"/>
    </source>
</evidence>
<dbReference type="GO" id="GO:0000932">
    <property type="term" value="C:P-body"/>
    <property type="evidence" value="ECO:0007669"/>
    <property type="project" value="UniProtKB-SubCell"/>
</dbReference>
<sequence>MPVQAPQWTDFLSCPICTQTFDETIRKPISLGCGHTVCKMCLNKLHRKACPFDQTTINTDIELLPVNSALLQLVGAQVPEQQPITLCSGVEDTKHYEEAKKCVEELALYLKPLSSARGVGLNSTTQSVLSRPMQRKLVTLVHCQLVEEEGRIRAMRAARSLGERTVTELILQHQNPQQLSSNLWAAVRARGCQFLGPAMQEEALKLVLLALEDGSALSRKVLVLFVVQRLEPRFPQASKTSIGHVVQLLYRASCFKVTKRDEDSSLMQLKEEFRTYEALRREHDSQIVQIAMEAGLRIAPDQWSSLLYGDQSHKSHMQSIIDKLQTPASFAQSVQELTIALQRTGDPANLNRLRPHLELLANIDPSPDAPSPTWEQLENGLVAVRTVVHGLVDYIQNHSKKGTDQQQPPQHSKYKTYMCRDMKQRGGCPRGASCTFAHSQEELEKFRKMNKRLVPRRPLSASLGQLNEVGLPSTAILPEEGAVDLPSRKTPALPNGIVSAGNAVTQLIPRGTDPSYESSLKPGKIDHLSSSAPGSPPDLLESVPKSISTLPVNPHPVPPRGPTELPPMPVTKPLQMVARGSQLYPAQQADVYYQDPRGAAPPFESAPYQQGMYYAPPPQCVSRFVRPPPSAPEPGAPYLDHYPPYLQDRVVNSQYGTQPQQYPPMYPPHYDGRRVYPAQSYAREEIFRESPIPIEIPPAAVPPYVPEPRERYQQMEGYYPVAAHPTQIRPSYNREPPYSRLPPPPQPHPSLDELHRRRKEIMAQLEERKVISPPPFAPSPTLPSAFHQEEFLDEDLKVAGKYKGNDYSQYSPWSCDTIGSYIGTKDAKPKDVVAAGSVEMMNVESKGMRDQRLDLQRRAAETSDDDLIPFGDRPTVSRFGAISRTSKTIYQGAGPMQAMAPQGAPTKSINISDYGPYGTHGGWGGSPYSPHQNIPSQGHFSERERISMSEVASHGKPLPSAEREQLRLELQQLNHQISQQTQLRGLEAVSNRLVLQREANTLAGQSQPPPPPPPKWPGMISSEQLSLELHQVEREIGKRTRELSMENQCSLDVKSKLNTSKQAENGQPEPQNKVPAEDLTLTFRSICLLPLLLGLWGCVTCHRSPVEDVCTAKPRDIPVNPMCIYRSSEKKATEGQGSEQKIPGATNRRVWELSKANSHFATAFYQHLADSKNNNDNIFLSPLSISTAFAMTKLGACDNTLKQLMEVFKFDTISEKTSDQIHFFFAKLNCRLYRKANKSSELVSANRLFGDKSITFNETYQDISEVVYGAKLQPLDFKGNAEQSRLTINQWISNKTEGRITDVIPPQAINEFTVLVLVNTIYFKGLWKSKFSPENTRKELFYKADGESCSVLMMYQESKFRYRRVAESTQVLELPFKGDDITMVLILPKLEKTLAKVEQELTPDMLQEWLDELTETLLVVHMPRFRIEDSFSVKEQLQDMGLEDLFSPEKSRLPGIVAEGRSDLYVSDAFHKAFLEVNEEGSEAAASTVISIAGRSLNSDRVTFKANRPFLVLIREVALNTIIFMDTEHKWVPPEIMRSQEI</sequence>
<keyword evidence="9" id="KW-0963">Cytoplasm</keyword>
<dbReference type="PROSITE" id="PS00518">
    <property type="entry name" value="ZF_RING_1"/>
    <property type="match status" value="1"/>
</dbReference>
<dbReference type="EMBL" id="VBQZ03000039">
    <property type="protein sequence ID" value="MXQ87666.1"/>
    <property type="molecule type" value="Genomic_DNA"/>
</dbReference>
<evidence type="ECO:0000256" key="14">
    <source>
        <dbReference type="ARBA" id="ARBA00022690"/>
    </source>
</evidence>
<evidence type="ECO:0000256" key="8">
    <source>
        <dbReference type="ARBA" id="ARBA00015267"/>
    </source>
</evidence>
<dbReference type="InterPro" id="IPR033829">
    <property type="entry name" value="Antithrombin_3_serpin_domain"/>
</dbReference>
<dbReference type="InterPro" id="IPR041523">
    <property type="entry name" value="ROQ_II"/>
</dbReference>
<keyword evidence="19 27" id="KW-0862">Zinc</keyword>
<keyword evidence="12" id="KW-0358">Heparin-binding</keyword>
<dbReference type="FunFam" id="1.20.120.1790:FF:000001">
    <property type="entry name" value="roquin-1 isoform X1"/>
    <property type="match status" value="1"/>
</dbReference>
<keyword evidence="15" id="KW-0356">Hemostasis</keyword>
<dbReference type="GO" id="GO:0010494">
    <property type="term" value="C:cytoplasmic stress granule"/>
    <property type="evidence" value="ECO:0007669"/>
    <property type="project" value="TreeGrafter"/>
</dbReference>
<comment type="similarity">
    <text evidence="5 28">Belongs to the serpin family.</text>
</comment>
<evidence type="ECO:0000256" key="9">
    <source>
        <dbReference type="ARBA" id="ARBA00022490"/>
    </source>
</evidence>
<evidence type="ECO:0000256" key="11">
    <source>
        <dbReference type="ARBA" id="ARBA00022553"/>
    </source>
</evidence>
<dbReference type="InterPro" id="IPR001841">
    <property type="entry name" value="Znf_RING"/>
</dbReference>
<keyword evidence="10" id="KW-0964">Secreted</keyword>
<dbReference type="GO" id="GO:0004867">
    <property type="term" value="F:serine-type endopeptidase inhibitor activity"/>
    <property type="evidence" value="ECO:0007669"/>
    <property type="project" value="UniProtKB-KW"/>
</dbReference>
<evidence type="ECO:0000256" key="21">
    <source>
        <dbReference type="ARBA" id="ARBA00022900"/>
    </source>
</evidence>
<dbReference type="Gene3D" id="3.30.40.10">
    <property type="entry name" value="Zinc/RING finger domain, C3HC4 (zinc finger)"/>
    <property type="match status" value="1"/>
</dbReference>
<dbReference type="Pfam" id="PF13445">
    <property type="entry name" value="zf-RING_UBOX"/>
    <property type="match status" value="1"/>
</dbReference>
<evidence type="ECO:0000256" key="1">
    <source>
        <dbReference type="ARBA" id="ARBA00000900"/>
    </source>
</evidence>
<comment type="caution">
    <text evidence="32">The sequence shown here is derived from an EMBL/GenBank/DDBJ whole genome shotgun (WGS) entry which is preliminary data.</text>
</comment>
<dbReference type="PROSITE" id="PS00284">
    <property type="entry name" value="SERPIN"/>
    <property type="match status" value="1"/>
</dbReference>
<dbReference type="PANTHER" id="PTHR13139:SF6">
    <property type="entry name" value="ROQUIN-1"/>
    <property type="match status" value="1"/>
</dbReference>
<keyword evidence="11" id="KW-0597">Phosphoprotein</keyword>
<keyword evidence="18 27" id="KW-0863">Zinc-finger</keyword>
<evidence type="ECO:0000256" key="15">
    <source>
        <dbReference type="ARBA" id="ARBA00022696"/>
    </source>
</evidence>
<dbReference type="FunFam" id="3.30.40.10:FF:000047">
    <property type="entry name" value="Roquin-2 isoform 1"/>
    <property type="match status" value="1"/>
</dbReference>
<feature type="compositionally biased region" description="Pro residues" evidence="29">
    <location>
        <begin position="1007"/>
        <end position="1016"/>
    </location>
</feature>
<evidence type="ECO:0000256" key="23">
    <source>
        <dbReference type="ARBA" id="ARBA00023157"/>
    </source>
</evidence>
<evidence type="ECO:0000256" key="29">
    <source>
        <dbReference type="SAM" id="MobiDB-lite"/>
    </source>
</evidence>
<dbReference type="GO" id="GO:0035613">
    <property type="term" value="F:RNA stem-loop binding"/>
    <property type="evidence" value="ECO:0007669"/>
    <property type="project" value="TreeGrafter"/>
</dbReference>
<dbReference type="InterPro" id="IPR052249">
    <property type="entry name" value="Roquin_domain"/>
</dbReference>
<dbReference type="GO" id="GO:0005576">
    <property type="term" value="C:extracellular region"/>
    <property type="evidence" value="ECO:0007669"/>
    <property type="project" value="UniProtKB-SubCell"/>
</dbReference>
<dbReference type="PROSITE" id="PS50103">
    <property type="entry name" value="ZF_C3H1"/>
    <property type="match status" value="1"/>
</dbReference>
<evidence type="ECO:0000256" key="27">
    <source>
        <dbReference type="PROSITE-ProRule" id="PRU00723"/>
    </source>
</evidence>
<dbReference type="Gene3D" id="4.10.1000.10">
    <property type="entry name" value="Zinc finger, CCCH-type"/>
    <property type="match status" value="1"/>
</dbReference>
<dbReference type="SMART" id="SM00093">
    <property type="entry name" value="SERPIN"/>
    <property type="match status" value="1"/>
</dbReference>
<evidence type="ECO:0000256" key="12">
    <source>
        <dbReference type="ARBA" id="ARBA00022674"/>
    </source>
</evidence>
<comment type="subunit">
    <text evidence="6">Forms protease inhibiting heterodimer with TMPRSS7.</text>
</comment>
<dbReference type="EC" id="2.3.2.27" evidence="7"/>
<dbReference type="GO" id="GO:0006511">
    <property type="term" value="P:ubiquitin-dependent protein catabolic process"/>
    <property type="evidence" value="ECO:0007669"/>
    <property type="project" value="TreeGrafter"/>
</dbReference>
<evidence type="ECO:0000256" key="17">
    <source>
        <dbReference type="ARBA" id="ARBA00022729"/>
    </source>
</evidence>
<dbReference type="InterPro" id="IPR042178">
    <property type="entry name" value="Serpin_sf_1"/>
</dbReference>
<dbReference type="InterPro" id="IPR036855">
    <property type="entry name" value="Znf_CCCH_sf"/>
</dbReference>
<evidence type="ECO:0000259" key="31">
    <source>
        <dbReference type="PROSITE" id="PS50103"/>
    </source>
</evidence>
<dbReference type="InterPro" id="IPR036186">
    <property type="entry name" value="Serpin_sf"/>
</dbReference>
<dbReference type="Gene3D" id="1.20.120.1790">
    <property type="match status" value="1"/>
</dbReference>
<dbReference type="Gene3D" id="3.30.497.10">
    <property type="entry name" value="Antithrombin, subunit I, domain 2"/>
    <property type="match status" value="1"/>
</dbReference>
<dbReference type="InterPro" id="IPR013083">
    <property type="entry name" value="Znf_RING/FYVE/PHD"/>
</dbReference>
<feature type="region of interest" description="Disordered" evidence="29">
    <location>
        <begin position="1000"/>
        <end position="1020"/>
    </location>
</feature>
<dbReference type="CDD" id="cd02045">
    <property type="entry name" value="serpinC1_AT3"/>
    <property type="match status" value="1"/>
</dbReference>
<dbReference type="GO" id="GO:0008201">
    <property type="term" value="F:heparin binding"/>
    <property type="evidence" value="ECO:0007669"/>
    <property type="project" value="UniProtKB-KW"/>
</dbReference>
<dbReference type="GO" id="GO:0003725">
    <property type="term" value="F:double-stranded RNA binding"/>
    <property type="evidence" value="ECO:0007669"/>
    <property type="project" value="TreeGrafter"/>
</dbReference>
<keyword evidence="20" id="KW-0694">RNA-binding</keyword>
<comment type="pathway">
    <text evidence="4">Protein modification; protein ubiquitination.</text>
</comment>
<dbReference type="Pfam" id="PF18386">
    <property type="entry name" value="ROQ_II"/>
    <property type="match status" value="1"/>
</dbReference>